<dbReference type="PATRIC" id="fig|1396.433.peg.1319"/>
<dbReference type="EMBL" id="LCYN01000012">
    <property type="protein sequence ID" value="KKZ96966.1"/>
    <property type="molecule type" value="Genomic_DNA"/>
</dbReference>
<reference evidence="3" key="2">
    <citation type="submission" date="2015-04" db="EMBL/GenBank/DDBJ databases">
        <title>Draft Genome Sequences of Eight Spore-Forming Food Isolates of Bacillus cereus Genome sequencing.</title>
        <authorList>
            <person name="Krawcyk A.O."/>
            <person name="de Jong A."/>
            <person name="Eijlander R.T."/>
            <person name="Berendsen E.M."/>
            <person name="Holsappel S."/>
            <person name="Wells-Bennik M."/>
            <person name="Kuipers O.P."/>
        </authorList>
    </citation>
    <scope>NUCLEOTIDE SEQUENCE [LARGE SCALE GENOMIC DNA]</scope>
    <source>
        <strain evidence="3">B4147</strain>
    </source>
</reference>
<organism evidence="2 3">
    <name type="scientific">Bacillus wiedmannii</name>
    <dbReference type="NCBI Taxonomy" id="1890302"/>
    <lineage>
        <taxon>Bacteria</taxon>
        <taxon>Bacillati</taxon>
        <taxon>Bacillota</taxon>
        <taxon>Bacilli</taxon>
        <taxon>Bacillales</taxon>
        <taxon>Bacillaceae</taxon>
        <taxon>Bacillus</taxon>
        <taxon>Bacillus cereus group</taxon>
    </lineage>
</organism>
<comment type="caution">
    <text evidence="2">The sequence shown here is derived from an EMBL/GenBank/DDBJ whole genome shotgun (WGS) entry which is preliminary data.</text>
</comment>
<dbReference type="RefSeq" id="WP_046958391.1">
    <property type="nucleotide sequence ID" value="NZ_LCYN01000012.1"/>
</dbReference>
<proteinExistence type="predicted"/>
<keyword evidence="1" id="KW-0472">Membrane</keyword>
<evidence type="ECO:0008006" key="4">
    <source>
        <dbReference type="Google" id="ProtNLM"/>
    </source>
</evidence>
<name>A0A0G8CD46_9BACI</name>
<sequence length="96" mass="10449">MELLGLDMFAQQLPAITDTAVLGSINFGVNAKNWLVAQLGPIFLVVAIIGVIVLLVKRQMAGLIGWLVLCAIVSVFVFTPDVFKDLGTKLYNLLFK</sequence>
<keyword evidence="1" id="KW-1133">Transmembrane helix</keyword>
<feature type="transmembrane region" description="Helical" evidence="1">
    <location>
        <begin position="34"/>
        <end position="56"/>
    </location>
</feature>
<feature type="transmembrane region" description="Helical" evidence="1">
    <location>
        <begin position="63"/>
        <end position="83"/>
    </location>
</feature>
<evidence type="ECO:0000256" key="1">
    <source>
        <dbReference type="SAM" id="Phobius"/>
    </source>
</evidence>
<protein>
    <recommendedName>
        <fullName evidence="4">Conjugal transfer protein</fullName>
    </recommendedName>
</protein>
<keyword evidence="1" id="KW-0812">Transmembrane</keyword>
<reference evidence="2 3" key="1">
    <citation type="journal article" date="2015" name="Genome Announc.">
        <title>Next-Generation Whole-Genome Sequencing of Eight Strains of Bacillus cereus, Isolated from Food.</title>
        <authorList>
            <person name="Krawczyk A.O."/>
            <person name="de Jong A."/>
            <person name="Eijlander R.T."/>
            <person name="Berendsen E.M."/>
            <person name="Holsappel S."/>
            <person name="Wells-Bennik M.H."/>
            <person name="Kuipers O.P."/>
        </authorList>
    </citation>
    <scope>NUCLEOTIDE SEQUENCE [LARGE SCALE GENOMIC DNA]</scope>
    <source>
        <strain evidence="2 3">B4147</strain>
    </source>
</reference>
<accession>A0A0G8CD46</accession>
<evidence type="ECO:0000313" key="3">
    <source>
        <dbReference type="Proteomes" id="UP000035350"/>
    </source>
</evidence>
<dbReference type="Proteomes" id="UP000035350">
    <property type="component" value="Unassembled WGS sequence"/>
</dbReference>
<gene>
    <name evidence="2" type="ORF">B4147_5841</name>
</gene>
<dbReference type="AlphaFoldDB" id="A0A0G8CD46"/>
<evidence type="ECO:0000313" key="2">
    <source>
        <dbReference type="EMBL" id="KKZ96966.1"/>
    </source>
</evidence>